<dbReference type="InterPro" id="IPR003352">
    <property type="entry name" value="PTS_EIIC"/>
</dbReference>
<evidence type="ECO:0000256" key="3">
    <source>
        <dbReference type="ARBA" id="ARBA00022475"/>
    </source>
</evidence>
<dbReference type="PROSITE" id="PS50883">
    <property type="entry name" value="EAL"/>
    <property type="match status" value="1"/>
</dbReference>
<dbReference type="GO" id="GO:0009401">
    <property type="term" value="P:phosphoenolpyruvate-dependent sugar phosphotransferase system"/>
    <property type="evidence" value="ECO:0007669"/>
    <property type="project" value="InterPro"/>
</dbReference>
<feature type="transmembrane region" description="Helical" evidence="8">
    <location>
        <begin position="130"/>
        <end position="150"/>
    </location>
</feature>
<organism evidence="11 12">
    <name type="scientific">Lactonifactor longoviformis DSM 17459</name>
    <dbReference type="NCBI Taxonomy" id="1122155"/>
    <lineage>
        <taxon>Bacteria</taxon>
        <taxon>Bacillati</taxon>
        <taxon>Bacillota</taxon>
        <taxon>Clostridia</taxon>
        <taxon>Eubacteriales</taxon>
        <taxon>Clostridiaceae</taxon>
        <taxon>Lactonifactor</taxon>
    </lineage>
</organism>
<dbReference type="RefSeq" id="WP_072850364.1">
    <property type="nucleotide sequence ID" value="NZ_FQVI01000005.1"/>
</dbReference>
<keyword evidence="12" id="KW-1185">Reference proteome</keyword>
<evidence type="ECO:0000256" key="5">
    <source>
        <dbReference type="ARBA" id="ARBA00022692"/>
    </source>
</evidence>
<feature type="transmembrane region" description="Helical" evidence="8">
    <location>
        <begin position="171"/>
        <end position="192"/>
    </location>
</feature>
<dbReference type="InterPro" id="IPR051088">
    <property type="entry name" value="PTS_Sugar-EIIC/EIIB"/>
</dbReference>
<evidence type="ECO:0000259" key="10">
    <source>
        <dbReference type="PROSITE" id="PS51105"/>
    </source>
</evidence>
<dbReference type="Proteomes" id="UP000184245">
    <property type="component" value="Unassembled WGS sequence"/>
</dbReference>
<feature type="transmembrane region" description="Helical" evidence="8">
    <location>
        <begin position="271"/>
        <end position="291"/>
    </location>
</feature>
<feature type="domain" description="EAL" evidence="9">
    <location>
        <begin position="441"/>
        <end position="691"/>
    </location>
</feature>
<evidence type="ECO:0000256" key="6">
    <source>
        <dbReference type="ARBA" id="ARBA00022989"/>
    </source>
</evidence>
<feature type="transmembrane region" description="Helical" evidence="8">
    <location>
        <begin position="375"/>
        <end position="395"/>
    </location>
</feature>
<dbReference type="PANTHER" id="PTHR33989">
    <property type="match status" value="1"/>
</dbReference>
<dbReference type="InterPro" id="IPR035919">
    <property type="entry name" value="EAL_sf"/>
</dbReference>
<keyword evidence="7 8" id="KW-0472">Membrane</keyword>
<dbReference type="EMBL" id="FQVI01000005">
    <property type="protein sequence ID" value="SHE74990.1"/>
    <property type="molecule type" value="Genomic_DNA"/>
</dbReference>
<evidence type="ECO:0000256" key="7">
    <source>
        <dbReference type="ARBA" id="ARBA00023136"/>
    </source>
</evidence>
<feature type="transmembrane region" description="Helical" evidence="8">
    <location>
        <begin position="303"/>
        <end position="323"/>
    </location>
</feature>
<keyword evidence="5 8" id="KW-0812">Transmembrane</keyword>
<evidence type="ECO:0000256" key="2">
    <source>
        <dbReference type="ARBA" id="ARBA00022448"/>
    </source>
</evidence>
<sequence length="702" mass="77814">MYTKILRTIYKIENNNIFSSIRKGFILLIPVLLLGSFALLFRNFPLAIFQSFIEEWGGGFFLTILNFTFDSTVGFMSVYLVMSISYYYSSTMKERNPFLRVMAMVVSVVCFAASFGAASGSMELSDLGPVGVFTAMFSAIAGTRLFYLFYTWMAKEYRFRSPGTDVDYRNSLASLYPLLFCSLIFIGINLMIQKSFQAENLNDLITTIIVNIFHDINDGLGAGLLYVFVLDFLWAFGIHGGNALEQVAQTYLLPNDTLSGVVISKSFLDNYALIGGCGASICLLLALLLFARGRDNRYLARSAAPAVFFNINEILVYGMPVVLNPVMVIPFILTPIFSLLIAYGAAASGFLPILHKTVTWTTPVFFSGYLASGSWRGVLVQLVIVAAGTAVYAPFVKIAERVRKNQAELLLNELTALVKESQNEGRKVILLDRHDSIGLLARNMAAQLRVDVEENRLPLEFQPQFHSSRGLVGAEALLRWKYMGENVYPPLAVSLAQEDGFFDRMTNCVIKISMGVCRELLDLGWDVTVSANVSADQLNSPKFTEGVLRMADTYGVNGHYCLEVTEEASVDKMEEIPAHINRLKAAGIQTAVDDFSMGSTSLKYLQHNSFYAVKLDGGLVRGIAGNSRNQEIIASIISLGKSLEFQVIAEYVESEEIRDTLKKLGCDLYQGYLYSPAVPLEQLKRMKDPQIDSKSQAGSPKE</sequence>
<name>A0A1M4W1H0_9CLOT</name>
<evidence type="ECO:0000256" key="4">
    <source>
        <dbReference type="ARBA" id="ARBA00022597"/>
    </source>
</evidence>
<keyword evidence="6 8" id="KW-1133">Transmembrane helix</keyword>
<dbReference type="Gene3D" id="3.20.20.450">
    <property type="entry name" value="EAL domain"/>
    <property type="match status" value="1"/>
</dbReference>
<dbReference type="STRING" id="1122155.SAMN02745158_01436"/>
<keyword evidence="2" id="KW-0813">Transport</keyword>
<keyword evidence="3" id="KW-1003">Cell membrane</keyword>
<feature type="transmembrane region" description="Helical" evidence="8">
    <location>
        <begin position="21"/>
        <end position="41"/>
    </location>
</feature>
<dbReference type="PANTHER" id="PTHR33989:SF4">
    <property type="entry name" value="PTS SYSTEM N,N'-DIACETYLCHITOBIOSE-SPECIFIC EIIC COMPONENT"/>
    <property type="match status" value="1"/>
</dbReference>
<keyword evidence="4" id="KW-0762">Sugar transport</keyword>
<evidence type="ECO:0000256" key="8">
    <source>
        <dbReference type="SAM" id="Phobius"/>
    </source>
</evidence>
<proteinExistence type="predicted"/>
<protein>
    <submittedName>
        <fullName evidence="11">PTS system, lactose/cellobiose family IIC component</fullName>
    </submittedName>
</protein>
<dbReference type="Pfam" id="PF02378">
    <property type="entry name" value="PTS_EIIC"/>
    <property type="match status" value="1"/>
</dbReference>
<comment type="subcellular location">
    <subcellularLocation>
        <location evidence="1">Cell membrane</location>
        <topology evidence="1">Multi-pass membrane protein</topology>
    </subcellularLocation>
</comment>
<feature type="transmembrane region" description="Helical" evidence="8">
    <location>
        <begin position="98"/>
        <end position="118"/>
    </location>
</feature>
<dbReference type="AlphaFoldDB" id="A0A1M4W1H0"/>
<dbReference type="GO" id="GO:0005886">
    <property type="term" value="C:plasma membrane"/>
    <property type="evidence" value="ECO:0007669"/>
    <property type="project" value="UniProtKB-SubCell"/>
</dbReference>
<evidence type="ECO:0000256" key="1">
    <source>
        <dbReference type="ARBA" id="ARBA00004651"/>
    </source>
</evidence>
<dbReference type="SUPFAM" id="SSF141868">
    <property type="entry name" value="EAL domain-like"/>
    <property type="match status" value="1"/>
</dbReference>
<dbReference type="OrthoDB" id="1641940at2"/>
<dbReference type="InterPro" id="IPR004501">
    <property type="entry name" value="PTS_EIIC_3"/>
</dbReference>
<dbReference type="CDD" id="cd01948">
    <property type="entry name" value="EAL"/>
    <property type="match status" value="1"/>
</dbReference>
<feature type="transmembrane region" description="Helical" evidence="8">
    <location>
        <begin position="61"/>
        <end position="86"/>
    </location>
</feature>
<evidence type="ECO:0000259" key="9">
    <source>
        <dbReference type="PROSITE" id="PS50883"/>
    </source>
</evidence>
<feature type="domain" description="PTS EIIC type-3" evidence="10">
    <location>
        <begin position="1"/>
        <end position="395"/>
    </location>
</feature>
<evidence type="ECO:0000313" key="12">
    <source>
        <dbReference type="Proteomes" id="UP000184245"/>
    </source>
</evidence>
<gene>
    <name evidence="11" type="ORF">SAMN02745158_01436</name>
</gene>
<evidence type="ECO:0000313" key="11">
    <source>
        <dbReference type="EMBL" id="SHE74990.1"/>
    </source>
</evidence>
<dbReference type="GO" id="GO:0008982">
    <property type="term" value="F:protein-N(PI)-phosphohistidine-sugar phosphotransferase activity"/>
    <property type="evidence" value="ECO:0007669"/>
    <property type="project" value="InterPro"/>
</dbReference>
<accession>A0A1M4W1H0</accession>
<dbReference type="PROSITE" id="PS51105">
    <property type="entry name" value="PTS_EIIC_TYPE_3"/>
    <property type="match status" value="1"/>
</dbReference>
<reference evidence="11 12" key="1">
    <citation type="submission" date="2016-11" db="EMBL/GenBank/DDBJ databases">
        <authorList>
            <person name="Jaros S."/>
            <person name="Januszkiewicz K."/>
            <person name="Wedrychowicz H."/>
        </authorList>
    </citation>
    <scope>NUCLEOTIDE SEQUENCE [LARGE SCALE GENOMIC DNA]</scope>
    <source>
        <strain evidence="11 12">DSM 17459</strain>
    </source>
</reference>
<feature type="transmembrane region" description="Helical" evidence="8">
    <location>
        <begin position="329"/>
        <end position="354"/>
    </location>
</feature>
<dbReference type="Pfam" id="PF00563">
    <property type="entry name" value="EAL"/>
    <property type="match status" value="1"/>
</dbReference>
<dbReference type="SMART" id="SM00052">
    <property type="entry name" value="EAL"/>
    <property type="match status" value="1"/>
</dbReference>
<dbReference type="InterPro" id="IPR001633">
    <property type="entry name" value="EAL_dom"/>
</dbReference>